<dbReference type="CDD" id="cd08499">
    <property type="entry name" value="PBP2_Ylib_like"/>
    <property type="match status" value="1"/>
</dbReference>
<organism evidence="7 8">
    <name type="scientific">Shouchella xiaoxiensis</name>
    <dbReference type="NCBI Taxonomy" id="766895"/>
    <lineage>
        <taxon>Bacteria</taxon>
        <taxon>Bacillati</taxon>
        <taxon>Bacillota</taxon>
        <taxon>Bacilli</taxon>
        <taxon>Bacillales</taxon>
        <taxon>Bacillaceae</taxon>
        <taxon>Shouchella</taxon>
    </lineage>
</organism>
<dbReference type="SUPFAM" id="SSF53850">
    <property type="entry name" value="Periplasmic binding protein-like II"/>
    <property type="match status" value="1"/>
</dbReference>
<keyword evidence="3 5" id="KW-0732">Signal</keyword>
<dbReference type="PROSITE" id="PS51257">
    <property type="entry name" value="PROKAR_LIPOPROTEIN"/>
    <property type="match status" value="1"/>
</dbReference>
<evidence type="ECO:0000313" key="8">
    <source>
        <dbReference type="Proteomes" id="UP001179280"/>
    </source>
</evidence>
<dbReference type="Gene3D" id="3.10.105.10">
    <property type="entry name" value="Dipeptide-binding Protein, Domain 3"/>
    <property type="match status" value="1"/>
</dbReference>
<gene>
    <name evidence="7" type="ORF">JOC54_004544</name>
</gene>
<feature type="region of interest" description="Disordered" evidence="4">
    <location>
        <begin position="28"/>
        <end position="51"/>
    </location>
</feature>
<name>A0ABS2T0D0_9BACI</name>
<feature type="compositionally biased region" description="Gly residues" evidence="4">
    <location>
        <begin position="31"/>
        <end position="50"/>
    </location>
</feature>
<sequence>MKRFKGSLYGLAALSLAVGLAACSSEPGDDNNGGGTDGGNGGDNGGGEAAEGGDFVMVAQGHISGLDPHQVNDVPSGQIQEQIYEGLVKFDEELNIVESLAEDFEADGNRLWFKLREDVTFHDGEAFNAEAVKANIERIIDPDINSQRAFLFEDISEINVIGDYEIEFLTEEVYAPLIFSFAHGGGFMISPAVIAEDYEAMEGGAEPYTVVNEKPMGTGYFKYQSGVAGSGDIVMERNEDYWGDNALLDTVTFKVVPDLSTRVAEIERGDAHLALGVDSTAIPQIDAMPDGELLQTEGISASYYGFNTTVEPFDNPDVRRAIAMAIDNESILNNIMDGYGRAAQGPIPPSVFGYDDSLETIPYDPEAARELLADAGVEDLSVEIRTNDSDTRVRMANYMIAALEDIGVSATINASDFPTYLEDTANGNHEMYILGWSSATADADYALAPLFHSESSAASGNRSFYSNEEVDSLLEAAVVEADENTRLQMYSDAQQIIMDEAPMVFTTYTDYLKAVRSEVEGLVITASDGIELQGVSIQ</sequence>
<feature type="domain" description="Solute-binding protein family 5" evidence="6">
    <location>
        <begin position="96"/>
        <end position="455"/>
    </location>
</feature>
<comment type="similarity">
    <text evidence="1">Belongs to the bacterial solute-binding protein 5 family.</text>
</comment>
<accession>A0ABS2T0D0</accession>
<dbReference type="Gene3D" id="3.90.76.10">
    <property type="entry name" value="Dipeptide-binding Protein, Domain 1"/>
    <property type="match status" value="1"/>
</dbReference>
<evidence type="ECO:0000313" key="7">
    <source>
        <dbReference type="EMBL" id="MBM7841243.1"/>
    </source>
</evidence>
<dbReference type="Gene3D" id="3.40.190.10">
    <property type="entry name" value="Periplasmic binding protein-like II"/>
    <property type="match status" value="1"/>
</dbReference>
<evidence type="ECO:0000256" key="2">
    <source>
        <dbReference type="ARBA" id="ARBA00022448"/>
    </source>
</evidence>
<dbReference type="EMBL" id="JAFBCV010000026">
    <property type="protein sequence ID" value="MBM7841243.1"/>
    <property type="molecule type" value="Genomic_DNA"/>
</dbReference>
<dbReference type="Proteomes" id="UP001179280">
    <property type="component" value="Unassembled WGS sequence"/>
</dbReference>
<feature type="signal peptide" evidence="5">
    <location>
        <begin position="1"/>
        <end position="21"/>
    </location>
</feature>
<proteinExistence type="inferred from homology"/>
<evidence type="ECO:0000259" key="6">
    <source>
        <dbReference type="Pfam" id="PF00496"/>
    </source>
</evidence>
<dbReference type="InterPro" id="IPR000914">
    <property type="entry name" value="SBP_5_dom"/>
</dbReference>
<dbReference type="InterPro" id="IPR030678">
    <property type="entry name" value="Peptide/Ni-bd"/>
</dbReference>
<evidence type="ECO:0000256" key="1">
    <source>
        <dbReference type="ARBA" id="ARBA00005695"/>
    </source>
</evidence>
<protein>
    <submittedName>
        <fullName evidence="7">Peptide/nickel transport system substrate-binding protein</fullName>
    </submittedName>
</protein>
<evidence type="ECO:0000256" key="4">
    <source>
        <dbReference type="SAM" id="MobiDB-lite"/>
    </source>
</evidence>
<reference evidence="7" key="1">
    <citation type="submission" date="2021-01" db="EMBL/GenBank/DDBJ databases">
        <title>Genomic Encyclopedia of Type Strains, Phase IV (KMG-IV): sequencing the most valuable type-strain genomes for metagenomic binning, comparative biology and taxonomic classification.</title>
        <authorList>
            <person name="Goeker M."/>
        </authorList>
    </citation>
    <scope>NUCLEOTIDE SEQUENCE</scope>
    <source>
        <strain evidence="7">DSM 21943</strain>
    </source>
</reference>
<keyword evidence="8" id="KW-1185">Reference proteome</keyword>
<dbReference type="RefSeq" id="WP_035422018.1">
    <property type="nucleotide sequence ID" value="NZ_JAFBCV010000026.1"/>
</dbReference>
<dbReference type="PANTHER" id="PTHR30290:SF9">
    <property type="entry name" value="OLIGOPEPTIDE-BINDING PROTEIN APPA"/>
    <property type="match status" value="1"/>
</dbReference>
<dbReference type="InterPro" id="IPR039424">
    <property type="entry name" value="SBP_5"/>
</dbReference>
<dbReference type="PIRSF" id="PIRSF002741">
    <property type="entry name" value="MppA"/>
    <property type="match status" value="1"/>
</dbReference>
<evidence type="ECO:0000256" key="3">
    <source>
        <dbReference type="ARBA" id="ARBA00022729"/>
    </source>
</evidence>
<keyword evidence="2" id="KW-0813">Transport</keyword>
<dbReference type="PANTHER" id="PTHR30290">
    <property type="entry name" value="PERIPLASMIC BINDING COMPONENT OF ABC TRANSPORTER"/>
    <property type="match status" value="1"/>
</dbReference>
<evidence type="ECO:0000256" key="5">
    <source>
        <dbReference type="SAM" id="SignalP"/>
    </source>
</evidence>
<dbReference type="Pfam" id="PF00496">
    <property type="entry name" value="SBP_bac_5"/>
    <property type="match status" value="1"/>
</dbReference>
<comment type="caution">
    <text evidence="7">The sequence shown here is derived from an EMBL/GenBank/DDBJ whole genome shotgun (WGS) entry which is preliminary data.</text>
</comment>
<feature type="chain" id="PRO_5047526078" evidence="5">
    <location>
        <begin position="22"/>
        <end position="538"/>
    </location>
</feature>